<evidence type="ECO:0000313" key="2">
    <source>
        <dbReference type="Proteomes" id="UP000287798"/>
    </source>
</evidence>
<protein>
    <submittedName>
        <fullName evidence="1">Uncharacterized protein</fullName>
    </submittedName>
</protein>
<dbReference type="RefSeq" id="WP_125181600.1">
    <property type="nucleotide sequence ID" value="NZ_QZMU01000001.1"/>
</dbReference>
<gene>
    <name evidence="1" type="ORF">D6C00_10040</name>
</gene>
<organism evidence="1 2">
    <name type="scientific">Thiohalobacter thiocyanaticus</name>
    <dbReference type="NCBI Taxonomy" id="585455"/>
    <lineage>
        <taxon>Bacteria</taxon>
        <taxon>Pseudomonadati</taxon>
        <taxon>Pseudomonadota</taxon>
        <taxon>Gammaproteobacteria</taxon>
        <taxon>Thiohalobacterales</taxon>
        <taxon>Thiohalobacteraceae</taxon>
        <taxon>Thiohalobacter</taxon>
    </lineage>
</organism>
<sequence>MLLQHKPIPGYWYTNIVGQLVQVRAIVYSGSRLSSIALEYANGKRDFVDLDGWHYLDLSIHSPRLERRERVRDL</sequence>
<dbReference type="OrthoDB" id="5801371at2"/>
<dbReference type="Proteomes" id="UP000287798">
    <property type="component" value="Unassembled WGS sequence"/>
</dbReference>
<accession>A0A426QKG7</accession>
<dbReference type="EMBL" id="QZMU01000001">
    <property type="protein sequence ID" value="RRQ22255.1"/>
    <property type="molecule type" value="Genomic_DNA"/>
</dbReference>
<evidence type="ECO:0000313" key="1">
    <source>
        <dbReference type="EMBL" id="RRQ22255.1"/>
    </source>
</evidence>
<comment type="caution">
    <text evidence="1">The sequence shown here is derived from an EMBL/GenBank/DDBJ whole genome shotgun (WGS) entry which is preliminary data.</text>
</comment>
<name>A0A426QKG7_9GAMM</name>
<dbReference type="AlphaFoldDB" id="A0A426QKG7"/>
<proteinExistence type="predicted"/>
<reference evidence="1 2" key="1">
    <citation type="journal article" date="2010" name="Int. J. Syst. Evol. Microbiol.">
        <title>Thiohalobacter thiocyanaticus gen. nov., sp. nov., a moderately halophilic, sulfur-oxidizing gammaproteobacterium from hypersaline lakes, that utilizes thiocyanate.</title>
        <authorList>
            <person name="Sorokin D.Y."/>
            <person name="Kovaleva O.L."/>
            <person name="Tourova T.P."/>
            <person name="Muyzer G."/>
        </authorList>
    </citation>
    <scope>NUCLEOTIDE SEQUENCE [LARGE SCALE GENOMIC DNA]</scope>
    <source>
        <strain evidence="1 2">Hrh1</strain>
    </source>
</reference>
<keyword evidence="2" id="KW-1185">Reference proteome</keyword>